<accession>A0A318LUW8</accession>
<evidence type="ECO:0008006" key="4">
    <source>
        <dbReference type="Google" id="ProtNLM"/>
    </source>
</evidence>
<dbReference type="PANTHER" id="PTHR36221">
    <property type="entry name" value="DUF742 DOMAIN-CONTAINING PROTEIN"/>
    <property type="match status" value="1"/>
</dbReference>
<protein>
    <recommendedName>
        <fullName evidence="4">DUF742 domain-containing protein</fullName>
    </recommendedName>
</protein>
<evidence type="ECO:0000313" key="3">
    <source>
        <dbReference type="Proteomes" id="UP000247892"/>
    </source>
</evidence>
<feature type="compositionally biased region" description="Basic and acidic residues" evidence="1">
    <location>
        <begin position="69"/>
        <end position="85"/>
    </location>
</feature>
<evidence type="ECO:0000313" key="2">
    <source>
        <dbReference type="EMBL" id="PXY38402.1"/>
    </source>
</evidence>
<feature type="region of interest" description="Disordered" evidence="1">
    <location>
        <begin position="1"/>
        <end position="131"/>
    </location>
</feature>
<dbReference type="RefSeq" id="WP_245959620.1">
    <property type="nucleotide sequence ID" value="NZ_JBHVKT010000002.1"/>
</dbReference>
<sequence length="248" mass="27179">MGTPGDDEPETTDGGDVGPTGARFPSSRQRSRFGDDEPEPVEEKPKRKRKDRKSTRVGYTGGRFPSASRLEKLAREEGESAREPEPEPPAAPQAPPEPERPERPSRAAPPGKPPPRSERVFATADGADDRVDPMEEHRLRVRPYVLTRGRTQARQDLAVETLISTIPDAPWGAEQLSSEYQAVRRLCMEPRSVAEVAALLSVPLGVARVILSDLAEAGLVHVHSSTSGYAGRPDYNLMQRVLEGLHNL</sequence>
<gene>
    <name evidence="2" type="ORF">BA062_01190</name>
</gene>
<dbReference type="EMBL" id="MASU01000001">
    <property type="protein sequence ID" value="PXY38402.1"/>
    <property type="molecule type" value="Genomic_DNA"/>
</dbReference>
<dbReference type="InterPro" id="IPR007995">
    <property type="entry name" value="DUF742"/>
</dbReference>
<feature type="compositionally biased region" description="Acidic residues" evidence="1">
    <location>
        <begin position="1"/>
        <end position="13"/>
    </location>
</feature>
<dbReference type="Pfam" id="PF05331">
    <property type="entry name" value="DUF742"/>
    <property type="match status" value="1"/>
</dbReference>
<name>A0A318LUW8_9PSEU</name>
<evidence type="ECO:0000256" key="1">
    <source>
        <dbReference type="SAM" id="MobiDB-lite"/>
    </source>
</evidence>
<keyword evidence="3" id="KW-1185">Reference proteome</keyword>
<dbReference type="Proteomes" id="UP000247892">
    <property type="component" value="Unassembled WGS sequence"/>
</dbReference>
<proteinExistence type="predicted"/>
<reference evidence="2 3" key="1">
    <citation type="submission" date="2016-07" db="EMBL/GenBank/DDBJ databases">
        <title>Draft genome sequence of Prauserella sp. YIM 121212, isolated from alkaline soil.</title>
        <authorList>
            <person name="Ruckert C."/>
            <person name="Albersmeier A."/>
            <person name="Jiang C.-L."/>
            <person name="Jiang Y."/>
            <person name="Kalinowski J."/>
            <person name="Schneider O."/>
            <person name="Winkler A."/>
            <person name="Zotchev S.B."/>
        </authorList>
    </citation>
    <scope>NUCLEOTIDE SEQUENCE [LARGE SCALE GENOMIC DNA]</scope>
    <source>
        <strain evidence="2 3">YIM 121212</strain>
    </source>
</reference>
<dbReference type="AlphaFoldDB" id="A0A318LUW8"/>
<feature type="compositionally biased region" description="Pro residues" evidence="1">
    <location>
        <begin position="87"/>
        <end position="96"/>
    </location>
</feature>
<organism evidence="2 3">
    <name type="scientific">Prauserella flavalba</name>
    <dbReference type="NCBI Taxonomy" id="1477506"/>
    <lineage>
        <taxon>Bacteria</taxon>
        <taxon>Bacillati</taxon>
        <taxon>Actinomycetota</taxon>
        <taxon>Actinomycetes</taxon>
        <taxon>Pseudonocardiales</taxon>
        <taxon>Pseudonocardiaceae</taxon>
        <taxon>Prauserella</taxon>
    </lineage>
</organism>
<comment type="caution">
    <text evidence="2">The sequence shown here is derived from an EMBL/GenBank/DDBJ whole genome shotgun (WGS) entry which is preliminary data.</text>
</comment>
<feature type="compositionally biased region" description="Basic residues" evidence="1">
    <location>
        <begin position="46"/>
        <end position="55"/>
    </location>
</feature>
<dbReference type="PANTHER" id="PTHR36221:SF1">
    <property type="entry name" value="DUF742 DOMAIN-CONTAINING PROTEIN"/>
    <property type="match status" value="1"/>
</dbReference>